<keyword evidence="1" id="KW-1185">Reference proteome</keyword>
<proteinExistence type="predicted"/>
<accession>A0A915AAW0</accession>
<reference evidence="2" key="1">
    <citation type="submission" date="2022-11" db="UniProtKB">
        <authorList>
            <consortium name="WormBaseParasite"/>
        </authorList>
    </citation>
    <scope>IDENTIFICATION</scope>
</reference>
<name>A0A915AAW0_PARUN</name>
<protein>
    <submittedName>
        <fullName evidence="2">Maturase K</fullName>
    </submittedName>
</protein>
<dbReference type="WBParaSite" id="PgR002_g096_t08">
    <property type="protein sequence ID" value="PgR002_g096_t08"/>
    <property type="gene ID" value="PgR002_g096"/>
</dbReference>
<evidence type="ECO:0000313" key="1">
    <source>
        <dbReference type="Proteomes" id="UP000887569"/>
    </source>
</evidence>
<dbReference type="Proteomes" id="UP000887569">
    <property type="component" value="Unplaced"/>
</dbReference>
<dbReference type="AlphaFoldDB" id="A0A915AAW0"/>
<sequence>MIMLLYRDEIDFPKFGQSLDRIFHLFTYNELQSYIKISPSIFINNTNLHLEPHSSF</sequence>
<evidence type="ECO:0000313" key="2">
    <source>
        <dbReference type="WBParaSite" id="PgR002_g096_t08"/>
    </source>
</evidence>
<organism evidence="1 2">
    <name type="scientific">Parascaris univalens</name>
    <name type="common">Nematode worm</name>
    <dbReference type="NCBI Taxonomy" id="6257"/>
    <lineage>
        <taxon>Eukaryota</taxon>
        <taxon>Metazoa</taxon>
        <taxon>Ecdysozoa</taxon>
        <taxon>Nematoda</taxon>
        <taxon>Chromadorea</taxon>
        <taxon>Rhabditida</taxon>
        <taxon>Spirurina</taxon>
        <taxon>Ascaridomorpha</taxon>
        <taxon>Ascaridoidea</taxon>
        <taxon>Ascarididae</taxon>
        <taxon>Parascaris</taxon>
    </lineage>
</organism>